<dbReference type="GO" id="GO:0003723">
    <property type="term" value="F:RNA binding"/>
    <property type="evidence" value="ECO:0007669"/>
    <property type="project" value="UniProtKB-KW"/>
</dbReference>
<name>A0AAV7K185_9METZ</name>
<dbReference type="Pfam" id="PF01176">
    <property type="entry name" value="eIF-1a"/>
    <property type="match status" value="1"/>
</dbReference>
<dbReference type="InterPro" id="IPR012340">
    <property type="entry name" value="NA-bd_OB-fold"/>
</dbReference>
<gene>
    <name evidence="7" type="ORF">LOD99_11449</name>
</gene>
<sequence length="160" mass="18257">MSKVTKKKFVHKEILEQFVLPTDNQTVARIVHGCGNNLHKATLPSNEEVLVSMPKKFRVNVYVKRGNFVILEPILEGVKVRFEVVNILYPEQIQYIQEYGAWPVEFKQEEPVKLKCENDKSGYSDVYASIESDGSTSEDDEISCDNMGDDKDNINTDLNL</sequence>
<accession>A0AAV7K185</accession>
<dbReference type="PANTHER" id="PTHR21641">
    <property type="entry name" value="TRANSLATION INITIATION FACTOR-RELATED"/>
    <property type="match status" value="1"/>
</dbReference>
<protein>
    <recommendedName>
        <fullName evidence="2">Probable RNA-binding protein EIF1AD</fullName>
    </recommendedName>
    <alternativeName>
        <fullName evidence="4">Eukaryotic translation initiation factor 1A domain-containing protein</fullName>
    </alternativeName>
</protein>
<keyword evidence="3" id="KW-0694">RNA-binding</keyword>
<dbReference type="SUPFAM" id="SSF50249">
    <property type="entry name" value="Nucleic acid-binding proteins"/>
    <property type="match status" value="1"/>
</dbReference>
<dbReference type="InterPro" id="IPR039294">
    <property type="entry name" value="EIF1AD"/>
</dbReference>
<evidence type="ECO:0000256" key="4">
    <source>
        <dbReference type="ARBA" id="ARBA00031998"/>
    </source>
</evidence>
<dbReference type="InterPro" id="IPR006196">
    <property type="entry name" value="RNA-binding_domain_S1_IF1"/>
</dbReference>
<evidence type="ECO:0000259" key="6">
    <source>
        <dbReference type="Pfam" id="PF01176"/>
    </source>
</evidence>
<evidence type="ECO:0000313" key="8">
    <source>
        <dbReference type="Proteomes" id="UP001165289"/>
    </source>
</evidence>
<dbReference type="AlphaFoldDB" id="A0AAV7K185"/>
<evidence type="ECO:0000256" key="5">
    <source>
        <dbReference type="SAM" id="MobiDB-lite"/>
    </source>
</evidence>
<organism evidence="7 8">
    <name type="scientific">Oopsacas minuta</name>
    <dbReference type="NCBI Taxonomy" id="111878"/>
    <lineage>
        <taxon>Eukaryota</taxon>
        <taxon>Metazoa</taxon>
        <taxon>Porifera</taxon>
        <taxon>Hexactinellida</taxon>
        <taxon>Hexasterophora</taxon>
        <taxon>Lyssacinosida</taxon>
        <taxon>Leucopsacidae</taxon>
        <taxon>Oopsacas</taxon>
    </lineage>
</organism>
<proteinExistence type="inferred from homology"/>
<dbReference type="PANTHER" id="PTHR21641:SF0">
    <property type="entry name" value="RNA-BINDING PROTEIN EIF1AD-RELATED"/>
    <property type="match status" value="1"/>
</dbReference>
<dbReference type="EMBL" id="JAKMXF010000217">
    <property type="protein sequence ID" value="KAI6654982.1"/>
    <property type="molecule type" value="Genomic_DNA"/>
</dbReference>
<dbReference type="GO" id="GO:0003743">
    <property type="term" value="F:translation initiation factor activity"/>
    <property type="evidence" value="ECO:0007669"/>
    <property type="project" value="InterPro"/>
</dbReference>
<dbReference type="Proteomes" id="UP001165289">
    <property type="component" value="Unassembled WGS sequence"/>
</dbReference>
<evidence type="ECO:0000256" key="1">
    <source>
        <dbReference type="ARBA" id="ARBA00007340"/>
    </source>
</evidence>
<feature type="region of interest" description="Disordered" evidence="5">
    <location>
        <begin position="130"/>
        <end position="160"/>
    </location>
</feature>
<evidence type="ECO:0000256" key="3">
    <source>
        <dbReference type="ARBA" id="ARBA00022884"/>
    </source>
</evidence>
<comment type="caution">
    <text evidence="7">The sequence shown here is derived from an EMBL/GenBank/DDBJ whole genome shotgun (WGS) entry which is preliminary data.</text>
</comment>
<dbReference type="SMART" id="SM00652">
    <property type="entry name" value="eIF1a"/>
    <property type="match status" value="1"/>
</dbReference>
<comment type="similarity">
    <text evidence="1">Belongs to the EIF1AD family.</text>
</comment>
<evidence type="ECO:0000313" key="7">
    <source>
        <dbReference type="EMBL" id="KAI6654982.1"/>
    </source>
</evidence>
<evidence type="ECO:0000256" key="2">
    <source>
        <dbReference type="ARBA" id="ARBA00020989"/>
    </source>
</evidence>
<dbReference type="InterPro" id="IPR001253">
    <property type="entry name" value="TIF_eIF-1A"/>
</dbReference>
<reference evidence="7 8" key="1">
    <citation type="journal article" date="2023" name="BMC Biol.">
        <title>The compact genome of the sponge Oopsacas minuta (Hexactinellida) is lacking key metazoan core genes.</title>
        <authorList>
            <person name="Santini S."/>
            <person name="Schenkelaars Q."/>
            <person name="Jourda C."/>
            <person name="Duchesne M."/>
            <person name="Belahbib H."/>
            <person name="Rocher C."/>
            <person name="Selva M."/>
            <person name="Riesgo A."/>
            <person name="Vervoort M."/>
            <person name="Leys S.P."/>
            <person name="Kodjabachian L."/>
            <person name="Le Bivic A."/>
            <person name="Borchiellini C."/>
            <person name="Claverie J.M."/>
            <person name="Renard E."/>
        </authorList>
    </citation>
    <scope>NUCLEOTIDE SEQUENCE [LARGE SCALE GENOMIC DNA]</scope>
    <source>
        <strain evidence="7">SPO-2</strain>
    </source>
</reference>
<feature type="domain" description="S1-like" evidence="6">
    <location>
        <begin position="24"/>
        <end position="74"/>
    </location>
</feature>
<dbReference type="Gene3D" id="2.40.50.140">
    <property type="entry name" value="Nucleic acid-binding proteins"/>
    <property type="match status" value="1"/>
</dbReference>
<keyword evidence="8" id="KW-1185">Reference proteome</keyword>
<dbReference type="GO" id="GO:0005634">
    <property type="term" value="C:nucleus"/>
    <property type="evidence" value="ECO:0007669"/>
    <property type="project" value="TreeGrafter"/>
</dbReference>